<dbReference type="GO" id="GO:0006508">
    <property type="term" value="P:proteolysis"/>
    <property type="evidence" value="ECO:0007669"/>
    <property type="project" value="UniProtKB-KW"/>
</dbReference>
<dbReference type="AlphaFoldDB" id="A0A5C3M2F1"/>
<reference evidence="11 12" key="1">
    <citation type="journal article" date="2019" name="Nat. Ecol. Evol.">
        <title>Megaphylogeny resolves global patterns of mushroom evolution.</title>
        <authorList>
            <person name="Varga T."/>
            <person name="Krizsan K."/>
            <person name="Foldi C."/>
            <person name="Dima B."/>
            <person name="Sanchez-Garcia M."/>
            <person name="Sanchez-Ramirez S."/>
            <person name="Szollosi G.J."/>
            <person name="Szarkandi J.G."/>
            <person name="Papp V."/>
            <person name="Albert L."/>
            <person name="Andreopoulos W."/>
            <person name="Angelini C."/>
            <person name="Antonin V."/>
            <person name="Barry K.W."/>
            <person name="Bougher N.L."/>
            <person name="Buchanan P."/>
            <person name="Buyck B."/>
            <person name="Bense V."/>
            <person name="Catcheside P."/>
            <person name="Chovatia M."/>
            <person name="Cooper J."/>
            <person name="Damon W."/>
            <person name="Desjardin D."/>
            <person name="Finy P."/>
            <person name="Geml J."/>
            <person name="Haridas S."/>
            <person name="Hughes K."/>
            <person name="Justo A."/>
            <person name="Karasinski D."/>
            <person name="Kautmanova I."/>
            <person name="Kiss B."/>
            <person name="Kocsube S."/>
            <person name="Kotiranta H."/>
            <person name="LaButti K.M."/>
            <person name="Lechner B.E."/>
            <person name="Liimatainen K."/>
            <person name="Lipzen A."/>
            <person name="Lukacs Z."/>
            <person name="Mihaltcheva S."/>
            <person name="Morgado L.N."/>
            <person name="Niskanen T."/>
            <person name="Noordeloos M.E."/>
            <person name="Ohm R.A."/>
            <person name="Ortiz-Santana B."/>
            <person name="Ovrebo C."/>
            <person name="Racz N."/>
            <person name="Riley R."/>
            <person name="Savchenko A."/>
            <person name="Shiryaev A."/>
            <person name="Soop K."/>
            <person name="Spirin V."/>
            <person name="Szebenyi C."/>
            <person name="Tomsovsky M."/>
            <person name="Tulloss R.E."/>
            <person name="Uehling J."/>
            <person name="Grigoriev I.V."/>
            <person name="Vagvolgyi C."/>
            <person name="Papp T."/>
            <person name="Martin F.M."/>
            <person name="Miettinen O."/>
            <person name="Hibbett D.S."/>
            <person name="Nagy L.G."/>
        </authorList>
    </citation>
    <scope>NUCLEOTIDE SEQUENCE [LARGE SCALE GENOMIC DNA]</scope>
    <source>
        <strain evidence="11 12">CBS 166.37</strain>
    </source>
</reference>
<evidence type="ECO:0000313" key="12">
    <source>
        <dbReference type="Proteomes" id="UP000308652"/>
    </source>
</evidence>
<feature type="domain" description="Peptidase M28" evidence="10">
    <location>
        <begin position="178"/>
        <end position="379"/>
    </location>
</feature>
<proteinExistence type="inferred from homology"/>
<accession>A0A5C3M2F1</accession>
<keyword evidence="4 9" id="KW-0479">Metal-binding</keyword>
<dbReference type="InterPro" id="IPR045175">
    <property type="entry name" value="M28_fam"/>
</dbReference>
<dbReference type="GO" id="GO:0008235">
    <property type="term" value="F:metalloexopeptidase activity"/>
    <property type="evidence" value="ECO:0007669"/>
    <property type="project" value="InterPro"/>
</dbReference>
<evidence type="ECO:0000256" key="6">
    <source>
        <dbReference type="ARBA" id="ARBA00022801"/>
    </source>
</evidence>
<feature type="signal peptide" evidence="9">
    <location>
        <begin position="1"/>
        <end position="20"/>
    </location>
</feature>
<dbReference type="PANTHER" id="PTHR12147:SF56">
    <property type="entry name" value="AMINOPEPTIDASE YDR415C-RELATED"/>
    <property type="match status" value="1"/>
</dbReference>
<dbReference type="GO" id="GO:0004177">
    <property type="term" value="F:aminopeptidase activity"/>
    <property type="evidence" value="ECO:0007669"/>
    <property type="project" value="UniProtKB-KW"/>
</dbReference>
<dbReference type="Gene3D" id="3.40.630.10">
    <property type="entry name" value="Zn peptidases"/>
    <property type="match status" value="1"/>
</dbReference>
<evidence type="ECO:0000259" key="10">
    <source>
        <dbReference type="Pfam" id="PF04389"/>
    </source>
</evidence>
<evidence type="ECO:0000256" key="2">
    <source>
        <dbReference type="ARBA" id="ARBA00022438"/>
    </source>
</evidence>
<dbReference type="PANTHER" id="PTHR12147">
    <property type="entry name" value="METALLOPEPTIDASE M28 FAMILY MEMBER"/>
    <property type="match status" value="1"/>
</dbReference>
<keyword evidence="2" id="KW-0031">Aminopeptidase</keyword>
<dbReference type="OrthoDB" id="2214at2759"/>
<evidence type="ECO:0000256" key="4">
    <source>
        <dbReference type="ARBA" id="ARBA00022723"/>
    </source>
</evidence>
<dbReference type="CDD" id="cd03879">
    <property type="entry name" value="M28_AAP"/>
    <property type="match status" value="1"/>
</dbReference>
<gene>
    <name evidence="11" type="ORF">BDQ12DRAFT_650096</name>
</gene>
<keyword evidence="3 9" id="KW-0645">Protease</keyword>
<keyword evidence="6 9" id="KW-0378">Hydrolase</keyword>
<evidence type="ECO:0000256" key="1">
    <source>
        <dbReference type="ARBA" id="ARBA00001947"/>
    </source>
</evidence>
<dbReference type="FunFam" id="3.40.630.10:FF:000042">
    <property type="entry name" value="Peptide hydrolase"/>
    <property type="match status" value="1"/>
</dbReference>
<sequence length="388" mass="42180">MMFQLSAYLFVFASLFLTRAEPISRKELEKNYAKGLHLISLTDNSDPVWKTEAETLELIRAHINFFDVTDIYDPEKEATVALSRYASFAAIDDISIQATYASPSHQSAVTPLFKTVSVSNMQSYLGNLTAFNNRYYTSTTGVQATTWIVNTVSQIAALYPNSKATVSAFKHTWAQSSIVAKIPGSTNGPITILGAHMDSINSASPSSGRAPGADDDGSGSVNLIEAFRVLLASGFKPTTPVEFHWYAAEEVGLRGSQAIATSYKSSNVQVKAMLQFDMTAYVKPGVKETIGLMPDYVDAGLTSFVASLIDSYLLIPWATSQPCGYACSDHASWYKQSYPAALPFESLFSNSNANIHKTADTTAVSGFSWTHTLEYAKLAVAFAYELAI</sequence>
<feature type="chain" id="PRO_5023034280" description="Peptide hydrolase" evidence="9">
    <location>
        <begin position="21"/>
        <end position="388"/>
    </location>
</feature>
<dbReference type="SUPFAM" id="SSF53187">
    <property type="entry name" value="Zn-dependent exopeptidases"/>
    <property type="match status" value="1"/>
</dbReference>
<dbReference type="EC" id="3.4.-.-" evidence="9"/>
<keyword evidence="5 9" id="KW-0732">Signal</keyword>
<evidence type="ECO:0000256" key="7">
    <source>
        <dbReference type="ARBA" id="ARBA00022833"/>
    </source>
</evidence>
<dbReference type="EMBL" id="ML213599">
    <property type="protein sequence ID" value="TFK39554.1"/>
    <property type="molecule type" value="Genomic_DNA"/>
</dbReference>
<organism evidence="11 12">
    <name type="scientific">Crucibulum laeve</name>
    <dbReference type="NCBI Taxonomy" id="68775"/>
    <lineage>
        <taxon>Eukaryota</taxon>
        <taxon>Fungi</taxon>
        <taxon>Dikarya</taxon>
        <taxon>Basidiomycota</taxon>
        <taxon>Agaricomycotina</taxon>
        <taxon>Agaricomycetes</taxon>
        <taxon>Agaricomycetidae</taxon>
        <taxon>Agaricales</taxon>
        <taxon>Agaricineae</taxon>
        <taxon>Nidulariaceae</taxon>
        <taxon>Crucibulum</taxon>
    </lineage>
</organism>
<evidence type="ECO:0000256" key="5">
    <source>
        <dbReference type="ARBA" id="ARBA00022729"/>
    </source>
</evidence>
<dbReference type="InterPro" id="IPR007484">
    <property type="entry name" value="Peptidase_M28"/>
</dbReference>
<name>A0A5C3M2F1_9AGAR</name>
<evidence type="ECO:0000256" key="8">
    <source>
        <dbReference type="ARBA" id="ARBA00043962"/>
    </source>
</evidence>
<protein>
    <recommendedName>
        <fullName evidence="9">Peptide hydrolase</fullName>
        <ecNumber evidence="9">3.4.-.-</ecNumber>
    </recommendedName>
</protein>
<evidence type="ECO:0000256" key="9">
    <source>
        <dbReference type="RuleBase" id="RU361240"/>
    </source>
</evidence>
<dbReference type="STRING" id="68775.A0A5C3M2F1"/>
<evidence type="ECO:0000313" key="11">
    <source>
        <dbReference type="EMBL" id="TFK39554.1"/>
    </source>
</evidence>
<keyword evidence="12" id="KW-1185">Reference proteome</keyword>
<dbReference type="Proteomes" id="UP000308652">
    <property type="component" value="Unassembled WGS sequence"/>
</dbReference>
<keyword evidence="7 9" id="KW-0862">Zinc</keyword>
<dbReference type="GO" id="GO:0046872">
    <property type="term" value="F:metal ion binding"/>
    <property type="evidence" value="ECO:0007669"/>
    <property type="project" value="UniProtKB-KW"/>
</dbReference>
<comment type="similarity">
    <text evidence="8">Belongs to the peptidase M28 family. M28E subfamily.</text>
</comment>
<dbReference type="Pfam" id="PF04389">
    <property type="entry name" value="Peptidase_M28"/>
    <property type="match status" value="1"/>
</dbReference>
<comment type="cofactor">
    <cofactor evidence="1">
        <name>Zn(2+)</name>
        <dbReference type="ChEBI" id="CHEBI:29105"/>
    </cofactor>
</comment>
<evidence type="ECO:0000256" key="3">
    <source>
        <dbReference type="ARBA" id="ARBA00022670"/>
    </source>
</evidence>